<feature type="transmembrane region" description="Helical" evidence="6">
    <location>
        <begin position="55"/>
        <end position="77"/>
    </location>
</feature>
<accession>A0A564W5G2</accession>
<evidence type="ECO:0000256" key="3">
    <source>
        <dbReference type="ARBA" id="ARBA00022692"/>
    </source>
</evidence>
<gene>
    <name evidence="7" type="ORF">RSSSTS7063_00752</name>
</gene>
<evidence type="ECO:0000256" key="4">
    <source>
        <dbReference type="ARBA" id="ARBA00022989"/>
    </source>
</evidence>
<feature type="transmembrane region" description="Helical" evidence="6">
    <location>
        <begin position="89"/>
        <end position="112"/>
    </location>
</feature>
<dbReference type="GO" id="GO:0005886">
    <property type="term" value="C:plasma membrane"/>
    <property type="evidence" value="ECO:0007669"/>
    <property type="project" value="UniProtKB-SubCell"/>
</dbReference>
<name>A0A564W5G2_9FIRM</name>
<protein>
    <submittedName>
        <fullName evidence="7">Polysaccharide biosynthesis protein</fullName>
    </submittedName>
</protein>
<organism evidence="7 8">
    <name type="scientific">Blautia luti</name>
    <dbReference type="NCBI Taxonomy" id="89014"/>
    <lineage>
        <taxon>Bacteria</taxon>
        <taxon>Bacillati</taxon>
        <taxon>Bacillota</taxon>
        <taxon>Clostridia</taxon>
        <taxon>Lachnospirales</taxon>
        <taxon>Lachnospiraceae</taxon>
        <taxon>Blautia</taxon>
    </lineage>
</organism>
<keyword evidence="8" id="KW-1185">Reference proteome</keyword>
<sequence>MQHTVETIKNKYLGMSKPVKAAFWFTVCSFLQRGISMIATPIFTRLLSTENYGLYSTYLSWETVLMMLVTLSLYKAMMNLYVKYENQEMVLSAVCGLELVLSLTWLVIGISFRNLVAEWLGLSPQLVCCLFASFIFQAAVQCWSLYKRYIYDYKTLVAVTLLSTVGSTLFGVVAVVFVSPTAEARVLSNTIVMALIGIALYYSVFKKGKKFYDKRIWLFSLGFCIPLMPHYLSEFVLQSSDKIMINYLCGPSDVALYSIAYSAGSLINLITNAINSTFAPYQYQKLKSGEYKVMAKRADQVLFFVAAMLAVIMLFSREIVLIFGGMKYIESVDVIIPICIGVYFNYMFQLFARVQEYYERKLTVVIPSILCALLNLILNYIFIKLCGYQAAAYTTFFCYALFCFIHYLFYKKVCTEILNGTQLYDVKGLLAISVGVVGSGVVITFINKLLWLKYTILIVAFIALIINRKRVFEAVKSVLGK</sequence>
<dbReference type="InterPro" id="IPR050833">
    <property type="entry name" value="Poly_Biosynth_Transport"/>
</dbReference>
<dbReference type="PANTHER" id="PTHR30250:SF11">
    <property type="entry name" value="O-ANTIGEN TRANSPORTER-RELATED"/>
    <property type="match status" value="1"/>
</dbReference>
<reference evidence="7 8" key="1">
    <citation type="submission" date="2019-07" db="EMBL/GenBank/DDBJ databases">
        <authorList>
            <person name="Hibberd C M."/>
            <person name="Gehrig L. J."/>
            <person name="Chang H.-W."/>
            <person name="Venkatesh S."/>
        </authorList>
    </citation>
    <scope>NUCLEOTIDE SEQUENCE [LARGE SCALE GENOMIC DNA]</scope>
    <source>
        <strain evidence="7">Blautia_luti_SSTS_Bg7063</strain>
    </source>
</reference>
<evidence type="ECO:0000256" key="2">
    <source>
        <dbReference type="ARBA" id="ARBA00022475"/>
    </source>
</evidence>
<dbReference type="PANTHER" id="PTHR30250">
    <property type="entry name" value="PST FAMILY PREDICTED COLANIC ACID TRANSPORTER"/>
    <property type="match status" value="1"/>
</dbReference>
<feature type="transmembrane region" description="Helical" evidence="6">
    <location>
        <begin position="301"/>
        <end position="322"/>
    </location>
</feature>
<evidence type="ECO:0000256" key="6">
    <source>
        <dbReference type="SAM" id="Phobius"/>
    </source>
</evidence>
<dbReference type="InterPro" id="IPR002797">
    <property type="entry name" value="Polysacc_synth"/>
</dbReference>
<feature type="transmembrane region" description="Helical" evidence="6">
    <location>
        <begin position="21"/>
        <end position="43"/>
    </location>
</feature>
<feature type="transmembrane region" description="Helical" evidence="6">
    <location>
        <begin position="216"/>
        <end position="232"/>
    </location>
</feature>
<evidence type="ECO:0000313" key="8">
    <source>
        <dbReference type="Proteomes" id="UP000408482"/>
    </source>
</evidence>
<feature type="transmembrane region" description="Helical" evidence="6">
    <location>
        <begin position="451"/>
        <end position="467"/>
    </location>
</feature>
<keyword evidence="3 6" id="KW-0812">Transmembrane</keyword>
<dbReference type="AlphaFoldDB" id="A0A564W5G2"/>
<dbReference type="Pfam" id="PF01943">
    <property type="entry name" value="Polysacc_synt"/>
    <property type="match status" value="1"/>
</dbReference>
<evidence type="ECO:0000256" key="5">
    <source>
        <dbReference type="ARBA" id="ARBA00023136"/>
    </source>
</evidence>
<feature type="transmembrane region" description="Helical" evidence="6">
    <location>
        <begin position="388"/>
        <end position="409"/>
    </location>
</feature>
<feature type="transmembrane region" description="Helical" evidence="6">
    <location>
        <begin position="334"/>
        <end position="352"/>
    </location>
</feature>
<dbReference type="Proteomes" id="UP000408482">
    <property type="component" value="Unassembled WGS sequence"/>
</dbReference>
<comment type="subcellular location">
    <subcellularLocation>
        <location evidence="1">Cell membrane</location>
        <topology evidence="1">Multi-pass membrane protein</topology>
    </subcellularLocation>
</comment>
<feature type="transmembrane region" description="Helical" evidence="6">
    <location>
        <begin position="364"/>
        <end position="382"/>
    </location>
</feature>
<proteinExistence type="predicted"/>
<evidence type="ECO:0000313" key="7">
    <source>
        <dbReference type="EMBL" id="VUX40151.1"/>
    </source>
</evidence>
<keyword evidence="5 6" id="KW-0472">Membrane</keyword>
<feature type="transmembrane region" description="Helical" evidence="6">
    <location>
        <begin position="186"/>
        <end position="204"/>
    </location>
</feature>
<feature type="transmembrane region" description="Helical" evidence="6">
    <location>
        <begin position="124"/>
        <end position="146"/>
    </location>
</feature>
<keyword evidence="2" id="KW-1003">Cell membrane</keyword>
<feature type="transmembrane region" description="Helical" evidence="6">
    <location>
        <begin position="254"/>
        <end position="281"/>
    </location>
</feature>
<feature type="transmembrane region" description="Helical" evidence="6">
    <location>
        <begin position="429"/>
        <end position="445"/>
    </location>
</feature>
<evidence type="ECO:0000256" key="1">
    <source>
        <dbReference type="ARBA" id="ARBA00004651"/>
    </source>
</evidence>
<dbReference type="RefSeq" id="WP_144094660.1">
    <property type="nucleotide sequence ID" value="NZ_CABHMX010000004.1"/>
</dbReference>
<feature type="transmembrane region" description="Helical" evidence="6">
    <location>
        <begin position="158"/>
        <end position="180"/>
    </location>
</feature>
<keyword evidence="4 6" id="KW-1133">Transmembrane helix</keyword>
<dbReference type="EMBL" id="CABHNW010000139">
    <property type="protein sequence ID" value="VUX40151.1"/>
    <property type="molecule type" value="Genomic_DNA"/>
</dbReference>